<dbReference type="SUPFAM" id="SSF51905">
    <property type="entry name" value="FAD/NAD(P)-binding domain"/>
    <property type="match status" value="1"/>
</dbReference>
<evidence type="ECO:0000256" key="1">
    <source>
        <dbReference type="SAM" id="MobiDB-lite"/>
    </source>
</evidence>
<organism evidence="2 3">
    <name type="scientific">Micromonospora deserti</name>
    <dbReference type="NCBI Taxonomy" id="2070366"/>
    <lineage>
        <taxon>Bacteria</taxon>
        <taxon>Bacillati</taxon>
        <taxon>Actinomycetota</taxon>
        <taxon>Actinomycetes</taxon>
        <taxon>Micromonosporales</taxon>
        <taxon>Micromonosporaceae</taxon>
        <taxon>Micromonospora</taxon>
    </lineage>
</organism>
<feature type="compositionally biased region" description="Basic residues" evidence="1">
    <location>
        <begin position="14"/>
        <end position="23"/>
    </location>
</feature>
<feature type="region of interest" description="Disordered" evidence="1">
    <location>
        <begin position="1"/>
        <end position="32"/>
    </location>
</feature>
<keyword evidence="3" id="KW-1185">Reference proteome</keyword>
<dbReference type="Proteomes" id="UP000248749">
    <property type="component" value="Unassembled WGS sequence"/>
</dbReference>
<name>A0A2W2CI19_9ACTN</name>
<dbReference type="OrthoDB" id="24355at2"/>
<proteinExistence type="predicted"/>
<evidence type="ECO:0000313" key="3">
    <source>
        <dbReference type="Proteomes" id="UP000248749"/>
    </source>
</evidence>
<evidence type="ECO:0000313" key="2">
    <source>
        <dbReference type="EMBL" id="PZF99055.1"/>
    </source>
</evidence>
<protein>
    <submittedName>
        <fullName evidence="2">Lycopene cyclase</fullName>
    </submittedName>
</protein>
<dbReference type="Pfam" id="PF05834">
    <property type="entry name" value="Lycopene_cycl"/>
    <property type="match status" value="1"/>
</dbReference>
<sequence>MSLAGALPGGQGPGRRRAARPPRWRGGAPVPRPWVGRRGRCDTVVEVNTTDVDLALVGGGGAASLVLAALDRYRVRGLRIAVVDPVHRRGQDRTWAFWGRPGGDLDPVLAASWRQVEVVTPAGPRVLDLAPLRYAMLRSGPVYDRAAEAGRRLGVTRIVAAADALDDDGERVLVRTGATGPAVRASWVLDSRPRPPRRPGRTNWLQHFRGWWLEADSPVFDPGRAVLMDFRTPQPARGVSFGYVLPVSSRYALVEYTEFSPGPLAGEAYDAALAGYRDLLGLDPDRLRVREVENGVIPMTDGTFDARPSPRVVRLGTAGGATRPSTGFTFSAMQRQAEQVAAALADGRPPVPAPAYPRRHRWLDAVALRALDRGGVRGPEFFDRLFARNPPERVLRFLDGTTTPAEEVAVMSSTRLPPMVAATAGDAAARLRDRLRRAPAA</sequence>
<dbReference type="AlphaFoldDB" id="A0A2W2CI19"/>
<accession>A0A2W2CI19</accession>
<dbReference type="InterPro" id="IPR036188">
    <property type="entry name" value="FAD/NAD-bd_sf"/>
</dbReference>
<gene>
    <name evidence="2" type="ORF">C1I99_12210</name>
</gene>
<reference evidence="2 3" key="1">
    <citation type="submission" date="2018-01" db="EMBL/GenBank/DDBJ databases">
        <title>Draft genome sequence of Salinispora sp. 13K206.</title>
        <authorList>
            <person name="Sahin N."/>
            <person name="Saygin H."/>
            <person name="Ay H."/>
        </authorList>
    </citation>
    <scope>NUCLEOTIDE SEQUENCE [LARGE SCALE GENOMIC DNA]</scope>
    <source>
        <strain evidence="2 3">13K206</strain>
    </source>
</reference>
<dbReference type="EMBL" id="POUB01000065">
    <property type="protein sequence ID" value="PZF99055.1"/>
    <property type="molecule type" value="Genomic_DNA"/>
</dbReference>
<comment type="caution">
    <text evidence="2">The sequence shown here is derived from an EMBL/GenBank/DDBJ whole genome shotgun (WGS) entry which is preliminary data.</text>
</comment>